<feature type="transmembrane region" description="Helical" evidence="13">
    <location>
        <begin position="241"/>
        <end position="260"/>
    </location>
</feature>
<organism evidence="16 17">
    <name type="scientific">Rhodococcus opacus</name>
    <name type="common">Nocardia opaca</name>
    <dbReference type="NCBI Taxonomy" id="37919"/>
    <lineage>
        <taxon>Bacteria</taxon>
        <taxon>Bacillati</taxon>
        <taxon>Actinomycetota</taxon>
        <taxon>Actinomycetes</taxon>
        <taxon>Mycobacteriales</taxon>
        <taxon>Nocardiaceae</taxon>
        <taxon>Rhodococcus</taxon>
    </lineage>
</organism>
<evidence type="ECO:0000256" key="1">
    <source>
        <dbReference type="ARBA" id="ARBA00004651"/>
    </source>
</evidence>
<keyword evidence="7 16" id="KW-0808">Transferase</keyword>
<dbReference type="UniPathway" id="UPA00963"/>
<keyword evidence="10 13" id="KW-0472">Membrane</keyword>
<feature type="domain" description="Arabinofuranosyltransferase AftA N-terminal" evidence="15">
    <location>
        <begin position="18"/>
        <end position="450"/>
    </location>
</feature>
<evidence type="ECO:0000256" key="13">
    <source>
        <dbReference type="SAM" id="Phobius"/>
    </source>
</evidence>
<dbReference type="GO" id="GO:0016757">
    <property type="term" value="F:glycosyltransferase activity"/>
    <property type="evidence" value="ECO:0007669"/>
    <property type="project" value="InterPro"/>
</dbReference>
<feature type="transmembrane region" description="Helical" evidence="13">
    <location>
        <begin position="347"/>
        <end position="365"/>
    </location>
</feature>
<dbReference type="eggNOG" id="ENOG502ZB59">
    <property type="taxonomic scope" value="Bacteria"/>
</dbReference>
<feature type="transmembrane region" description="Helical" evidence="13">
    <location>
        <begin position="50"/>
        <end position="72"/>
    </location>
</feature>
<dbReference type="EMBL" id="CP008947">
    <property type="protein sequence ID" value="AII07019.1"/>
    <property type="molecule type" value="Genomic_DNA"/>
</dbReference>
<evidence type="ECO:0000256" key="11">
    <source>
        <dbReference type="ARBA" id="ARBA00033184"/>
    </source>
</evidence>
<evidence type="ECO:0000256" key="2">
    <source>
        <dbReference type="ARBA" id="ARBA00004776"/>
    </source>
</evidence>
<feature type="transmembrane region" description="Helical" evidence="13">
    <location>
        <begin position="377"/>
        <end position="397"/>
    </location>
</feature>
<dbReference type="GO" id="GO:0044038">
    <property type="term" value="P:cell wall macromolecule biosynthetic process"/>
    <property type="evidence" value="ECO:0007669"/>
    <property type="project" value="InterPro"/>
</dbReference>
<dbReference type="Proteomes" id="UP000028488">
    <property type="component" value="Chromosome"/>
</dbReference>
<feature type="transmembrane region" description="Helical" evidence="13">
    <location>
        <begin position="20"/>
        <end position="38"/>
    </location>
</feature>
<evidence type="ECO:0000256" key="8">
    <source>
        <dbReference type="ARBA" id="ARBA00022692"/>
    </source>
</evidence>
<evidence type="ECO:0000256" key="3">
    <source>
        <dbReference type="ARBA" id="ARBA00009655"/>
    </source>
</evidence>
<dbReference type="InterPro" id="IPR020959">
    <property type="entry name" value="ArabinofuranosylTrfase_AftA_C"/>
</dbReference>
<feature type="transmembrane region" description="Helical" evidence="13">
    <location>
        <begin position="84"/>
        <end position="104"/>
    </location>
</feature>
<evidence type="ECO:0000256" key="10">
    <source>
        <dbReference type="ARBA" id="ARBA00023136"/>
    </source>
</evidence>
<dbReference type="InterPro" id="IPR020963">
    <property type="entry name" value="ArabinofuranosylTrfase_AftA_N"/>
</dbReference>
<evidence type="ECO:0000256" key="6">
    <source>
        <dbReference type="ARBA" id="ARBA00022475"/>
    </source>
</evidence>
<evidence type="ECO:0000256" key="5">
    <source>
        <dbReference type="ARBA" id="ARBA00020482"/>
    </source>
</evidence>
<feature type="domain" description="Arabinofuranosyltransferase AftA C-terminal" evidence="14">
    <location>
        <begin position="458"/>
        <end position="629"/>
    </location>
</feature>
<protein>
    <recommendedName>
        <fullName evidence="5">Galactan 5-O-arabinofuranosyltransferase</fullName>
        <ecNumber evidence="4">2.4.2.46</ecNumber>
    </recommendedName>
    <alternativeName>
        <fullName evidence="11">Arabinofuranosyltransferase AftA</fullName>
    </alternativeName>
</protein>
<dbReference type="RefSeq" id="WP_200887746.1">
    <property type="nucleotide sequence ID" value="NZ_CP008947.1"/>
</dbReference>
<evidence type="ECO:0000256" key="7">
    <source>
        <dbReference type="ARBA" id="ARBA00022679"/>
    </source>
</evidence>
<proteinExistence type="inferred from homology"/>
<name>A0A076EUE1_RHOOP</name>
<keyword evidence="6" id="KW-1003">Cell membrane</keyword>
<comment type="catalytic activity">
    <reaction evidence="12">
        <text>Adds an alpha-D-arabinofuranosyl group from trans,octacis-decaprenylphospho-beta-D-arabinofuranose at the 5-O-position of the eighth, tenth and twelfth galactofuranose unit of the galactofuranan chain of [beta-D-galactofuranosyl-(1-&gt;5)-beta-D-galactofuranosyl-(1-&gt;6)]14-beta-D-galactofuranosyl-(1-&gt;5)-beta-D-galactofuranosyl-(1-&gt;4)-alpha-L-rhamnopyranosyl-(1-&gt;3)-N-acetyl-alpha-D-glucosaminyl-diphospho-trans,octacis-decaprenol.</text>
        <dbReference type="EC" id="2.4.2.46"/>
    </reaction>
</comment>
<dbReference type="Pfam" id="PF12249">
    <property type="entry name" value="AftA_C"/>
    <property type="match status" value="1"/>
</dbReference>
<accession>A0A076EUE1</accession>
<feature type="transmembrane region" description="Helical" evidence="13">
    <location>
        <begin position="409"/>
        <end position="432"/>
    </location>
</feature>
<dbReference type="GO" id="GO:0005886">
    <property type="term" value="C:plasma membrane"/>
    <property type="evidence" value="ECO:0007669"/>
    <property type="project" value="UniProtKB-SubCell"/>
</dbReference>
<keyword evidence="9 13" id="KW-1133">Transmembrane helix</keyword>
<feature type="transmembrane region" description="Helical" evidence="13">
    <location>
        <begin position="167"/>
        <end position="186"/>
    </location>
</feature>
<comment type="similarity">
    <text evidence="3">Belongs to the glycosyltransferase 85 family.</text>
</comment>
<evidence type="ECO:0000259" key="15">
    <source>
        <dbReference type="Pfam" id="PF12250"/>
    </source>
</evidence>
<evidence type="ECO:0000259" key="14">
    <source>
        <dbReference type="Pfam" id="PF12249"/>
    </source>
</evidence>
<keyword evidence="8 13" id="KW-0812">Transmembrane</keyword>
<evidence type="ECO:0000256" key="9">
    <source>
        <dbReference type="ARBA" id="ARBA00022989"/>
    </source>
</evidence>
<sequence length="630" mass="67238">MTEADVAPARRSLSTAVEMLLGAVVAAVVAAVGLFAFARVQWPAFNSSNVTQAVTTVGQVVAIAGIAVSVLLVRLHRAPRFARLLSWASLSGFVTVTLGLPLAATKLYLHGVSVDQEFRTEYLTRLTDSAALRDMTYADLPPYYPAGWFWVGGRVANLLGTSGWEAFKPYAIASLAVAAVVALVLWSNLIRHDLAIVVSLATAALVLAYGSPEPYGAVITLLIGPALVLAWGGLNRVDGRGGWGAVIGTGLFLGLAATFYTLYLGLAAFAITLLALLAATLRIRARKSWRAAIDPLVRLIVIAAVSGLLALTVWLPYLLKVVGGSPAASGTALHYLPESGAHLPLPMIHFSLTGALCLLGTVWLVARASTSRRAQALGVGVVAIYLWSLLSMAFTVLGSTLLSFRLEPVLIVLLGAAGVFGFVEFAGWLVLATSDNPRVKGAVLVIGVLGALSFVQNIPKFLDSDIAVAYTDTDGNGERADQRPPGAAAHYAAVDELIRAQVPRDRDDTVVLTADTSFLSFYPYLGFQALTSHYSNPLADFAGRAHTIAEWSEFETPDQLVAALDTAPWRAPDAFVFRQGPDGYTLRLAEDVYPNDPNVRRYTVTFPKELFDDPRFTVSETGPFVVVTRN</sequence>
<evidence type="ECO:0000313" key="17">
    <source>
        <dbReference type="Proteomes" id="UP000028488"/>
    </source>
</evidence>
<feature type="transmembrane region" description="Helical" evidence="13">
    <location>
        <begin position="215"/>
        <end position="234"/>
    </location>
</feature>
<feature type="transmembrane region" description="Helical" evidence="13">
    <location>
        <begin position="296"/>
        <end position="317"/>
    </location>
</feature>
<gene>
    <name evidence="16" type="ORF">EP51_21150</name>
</gene>
<feature type="transmembrane region" description="Helical" evidence="13">
    <location>
        <begin position="193"/>
        <end position="209"/>
    </location>
</feature>
<dbReference type="Pfam" id="PF12250">
    <property type="entry name" value="AftA_N"/>
    <property type="match status" value="1"/>
</dbReference>
<dbReference type="EC" id="2.4.2.46" evidence="4"/>
<comment type="pathway">
    <text evidence="2">Cell wall biogenesis; cell wall polysaccharide biosynthesis.</text>
</comment>
<dbReference type="GO" id="GO:0045227">
    <property type="term" value="P:capsule polysaccharide biosynthetic process"/>
    <property type="evidence" value="ECO:0007669"/>
    <property type="project" value="UniProtKB-UniPathway"/>
</dbReference>
<dbReference type="AlphaFoldDB" id="A0A076EUE1"/>
<comment type="subcellular location">
    <subcellularLocation>
        <location evidence="1">Cell membrane</location>
        <topology evidence="1">Multi-pass membrane protein</topology>
    </subcellularLocation>
</comment>
<evidence type="ECO:0000256" key="12">
    <source>
        <dbReference type="ARBA" id="ARBA00034030"/>
    </source>
</evidence>
<reference evidence="16 17" key="1">
    <citation type="submission" date="2014-07" db="EMBL/GenBank/DDBJ databases">
        <title>Genome Sequence of Rhodococcus opacus Strain R7, a Biodegrader of Mono- and Polycyclic Aromatic Hydrocarbons.</title>
        <authorList>
            <person name="Di Gennaro P."/>
            <person name="Zampolli J."/>
            <person name="Presti I."/>
            <person name="Cappelletti M."/>
            <person name="D'Ursi P."/>
            <person name="Orro A."/>
            <person name="Mezzelani A."/>
            <person name="Milanesi L."/>
        </authorList>
    </citation>
    <scope>NUCLEOTIDE SEQUENCE [LARGE SCALE GENOMIC DNA]</scope>
    <source>
        <strain evidence="16 17">R7</strain>
    </source>
</reference>
<evidence type="ECO:0000313" key="16">
    <source>
        <dbReference type="EMBL" id="AII07019.1"/>
    </source>
</evidence>
<feature type="transmembrane region" description="Helical" evidence="13">
    <location>
        <begin position="266"/>
        <end position="284"/>
    </location>
</feature>
<evidence type="ECO:0000256" key="4">
    <source>
        <dbReference type="ARBA" id="ARBA00012037"/>
    </source>
</evidence>